<dbReference type="EMBL" id="POUA01000005">
    <property type="protein sequence ID" value="PZG56392.1"/>
    <property type="molecule type" value="Genomic_DNA"/>
</dbReference>
<accession>A0A2W2H796</accession>
<dbReference type="Gene3D" id="1.10.10.10">
    <property type="entry name" value="Winged helix-like DNA-binding domain superfamily/Winged helix DNA-binding domain"/>
    <property type="match status" value="1"/>
</dbReference>
<dbReference type="RefSeq" id="WP_111165178.1">
    <property type="nucleotide sequence ID" value="NZ_POUA01000005.1"/>
</dbReference>
<dbReference type="InterPro" id="IPR036390">
    <property type="entry name" value="WH_DNA-bd_sf"/>
</dbReference>
<dbReference type="InterPro" id="IPR036388">
    <property type="entry name" value="WH-like_DNA-bd_sf"/>
</dbReference>
<dbReference type="Proteomes" id="UP000248544">
    <property type="component" value="Unassembled WGS sequence"/>
</dbReference>
<dbReference type="AlphaFoldDB" id="A0A2W2H796"/>
<dbReference type="SUPFAM" id="SSF46785">
    <property type="entry name" value="Winged helix' DNA-binding domain"/>
    <property type="match status" value="1"/>
</dbReference>
<protein>
    <submittedName>
        <fullName evidence="1">MarR family transcriptional regulator</fullName>
    </submittedName>
</protein>
<sequence length="141" mass="15316">MLQQNTTKRLGYWLLHLHRLFDAATGSALAGERLSRRQWQVLHALGIGVDTVAAVDDAFDPFLAADGEKSYRPIIDEFVTRGWVAVAGETYTLTEAGAAAHERAEAIVNAHAAESLAGISESEFLAANDVLERIARNIQGE</sequence>
<gene>
    <name evidence="1" type="ORF">C1I98_01215</name>
</gene>
<reference evidence="1 2" key="1">
    <citation type="submission" date="2018-01" db="EMBL/GenBank/DDBJ databases">
        <title>Draft genome sequence of Sphaerisporangium sp. 7K107.</title>
        <authorList>
            <person name="Sahin N."/>
            <person name="Saygin H."/>
            <person name="Ay H."/>
        </authorList>
    </citation>
    <scope>NUCLEOTIDE SEQUENCE [LARGE SCALE GENOMIC DNA]</scope>
    <source>
        <strain evidence="1 2">7K107</strain>
    </source>
</reference>
<evidence type="ECO:0000313" key="1">
    <source>
        <dbReference type="EMBL" id="PZG56392.1"/>
    </source>
</evidence>
<name>A0A2W2H796_9ACTN</name>
<evidence type="ECO:0000313" key="2">
    <source>
        <dbReference type="Proteomes" id="UP000248544"/>
    </source>
</evidence>
<keyword evidence="2" id="KW-1185">Reference proteome</keyword>
<organism evidence="1 2">
    <name type="scientific">Spongiactinospora gelatinilytica</name>
    <dbReference type="NCBI Taxonomy" id="2666298"/>
    <lineage>
        <taxon>Bacteria</taxon>
        <taxon>Bacillati</taxon>
        <taxon>Actinomycetota</taxon>
        <taxon>Actinomycetes</taxon>
        <taxon>Streptosporangiales</taxon>
        <taxon>Streptosporangiaceae</taxon>
        <taxon>Spongiactinospora</taxon>
    </lineage>
</organism>
<comment type="caution">
    <text evidence="1">The sequence shown here is derived from an EMBL/GenBank/DDBJ whole genome shotgun (WGS) entry which is preliminary data.</text>
</comment>
<proteinExistence type="predicted"/>